<sequence length="652" mass="72888">MVITNQTSLFNQERNSTPVMASESDAGVPASQSDVENYFVASRLEQGWGKLSVRCKHDSGVHTPNSDKKFTNSLVPEKPIVDGFNWRKYGQKLVKGDAFARSYYRCTFANCPARKQVERSHDGRITEISYLSKHEHPKLLQNQERGPNEPSLTLEASSDPEALETRLRSMVAPSESSEEVAVSQSNEIESEVITIPPDSKRQKKESAGVNDSAVTKTNYEPRVVVTTSPVDIVNDGYRWRKYGQKLVKGNPNPRSYYKCTYARCPVRKHVERASHDEKVVVTTYEGCHDHERPSVVRTVVVNTQGNNNGTTSHDEKVVVTTYEGLHGHEMPSGIRAVTVNSDENNNGTISHDEKVVVTTYEGRHDHELPPRIRTVTVNAQGNNIGTSHDEKLVVTTYEGRHDHKMPSGIRAVTVNTQGNNNCTTSSDDDGPRPQPKANKSTEISSLGHLQRQDDKLVLAVGVYPPGEAVVNPTVEVVVNPDDGAGGSGVYDPTEEQFSSVMEHADARKMMADDEEEKLSSEISRVKAEALKYKDEIKKQEGLVMAKDMELANKEQELQNMKTELASLLQKQEQWVVEKKELEEKVDNLEHHLQEVQMDKGTREEVENLESEKIKFSSRTPEICYNCYELLVSPHMLVPLGKFQDQAICLGGH</sequence>
<keyword evidence="6" id="KW-0539">Nucleus</keyword>
<keyword evidence="7" id="KW-0175">Coiled coil</keyword>
<feature type="compositionally biased region" description="Low complexity" evidence="8">
    <location>
        <begin position="169"/>
        <end position="185"/>
    </location>
</feature>
<dbReference type="EMBL" id="PKPP01000108">
    <property type="protein sequence ID" value="PWA97690.1"/>
    <property type="molecule type" value="Genomic_DNA"/>
</dbReference>
<dbReference type="SMART" id="SM00774">
    <property type="entry name" value="WRKY"/>
    <property type="match status" value="2"/>
</dbReference>
<keyword evidence="4 10" id="KW-0238">DNA-binding</keyword>
<dbReference type="GO" id="GO:0043565">
    <property type="term" value="F:sequence-specific DNA binding"/>
    <property type="evidence" value="ECO:0007669"/>
    <property type="project" value="InterPro"/>
</dbReference>
<dbReference type="OrthoDB" id="1918969at2759"/>
<feature type="region of interest" description="Disordered" evidence="8">
    <location>
        <begin position="132"/>
        <end position="213"/>
    </location>
</feature>
<feature type="domain" description="WRKY" evidence="9">
    <location>
        <begin position="350"/>
        <end position="369"/>
    </location>
</feature>
<reference evidence="10 11" key="1">
    <citation type="journal article" date="2018" name="Mol. Plant">
        <title>The genome of Artemisia annua provides insight into the evolution of Asteraceae family and artemisinin biosynthesis.</title>
        <authorList>
            <person name="Shen Q."/>
            <person name="Zhang L."/>
            <person name="Liao Z."/>
            <person name="Wang S."/>
            <person name="Yan T."/>
            <person name="Shi P."/>
            <person name="Liu M."/>
            <person name="Fu X."/>
            <person name="Pan Q."/>
            <person name="Wang Y."/>
            <person name="Lv Z."/>
            <person name="Lu X."/>
            <person name="Zhang F."/>
            <person name="Jiang W."/>
            <person name="Ma Y."/>
            <person name="Chen M."/>
            <person name="Hao X."/>
            <person name="Li L."/>
            <person name="Tang Y."/>
            <person name="Lv G."/>
            <person name="Zhou Y."/>
            <person name="Sun X."/>
            <person name="Brodelius P.E."/>
            <person name="Rose J.K.C."/>
            <person name="Tang K."/>
        </authorList>
    </citation>
    <scope>NUCLEOTIDE SEQUENCE [LARGE SCALE GENOMIC DNA]</scope>
    <source>
        <strain evidence="11">cv. Huhao1</strain>
        <tissue evidence="10">Leaf</tissue>
    </source>
</reference>
<evidence type="ECO:0000256" key="2">
    <source>
        <dbReference type="ARBA" id="ARBA00022737"/>
    </source>
</evidence>
<gene>
    <name evidence="10" type="ORF">CTI12_AA022580</name>
</gene>
<evidence type="ECO:0000256" key="7">
    <source>
        <dbReference type="SAM" id="Coils"/>
    </source>
</evidence>
<feature type="domain" description="WRKY" evidence="9">
    <location>
        <begin position="75"/>
        <end position="139"/>
    </location>
</feature>
<dbReference type="GO" id="GO:0003700">
    <property type="term" value="F:DNA-binding transcription factor activity"/>
    <property type="evidence" value="ECO:0007669"/>
    <property type="project" value="InterPro"/>
</dbReference>
<feature type="compositionally biased region" description="Polar residues" evidence="8">
    <location>
        <begin position="140"/>
        <end position="156"/>
    </location>
</feature>
<comment type="subcellular location">
    <subcellularLocation>
        <location evidence="1">Nucleus</location>
    </subcellularLocation>
</comment>
<dbReference type="SUPFAM" id="SSF118290">
    <property type="entry name" value="WRKY DNA-binding domain"/>
    <property type="match status" value="2"/>
</dbReference>
<evidence type="ECO:0000313" key="11">
    <source>
        <dbReference type="Proteomes" id="UP000245207"/>
    </source>
</evidence>
<evidence type="ECO:0000256" key="4">
    <source>
        <dbReference type="ARBA" id="ARBA00023125"/>
    </source>
</evidence>
<protein>
    <submittedName>
        <fullName evidence="10">DNA-binding WRKY</fullName>
    </submittedName>
</protein>
<feature type="region of interest" description="Disordered" evidence="8">
    <location>
        <begin position="414"/>
        <end position="449"/>
    </location>
</feature>
<dbReference type="Pfam" id="PF03106">
    <property type="entry name" value="WRKY"/>
    <property type="match status" value="2"/>
</dbReference>
<name>A0A2U1QI41_ARTAN</name>
<feature type="compositionally biased region" description="Polar residues" evidence="8">
    <location>
        <begin position="414"/>
        <end position="425"/>
    </location>
</feature>
<dbReference type="PROSITE" id="PS50811">
    <property type="entry name" value="WRKY"/>
    <property type="match status" value="3"/>
</dbReference>
<evidence type="ECO:0000256" key="1">
    <source>
        <dbReference type="ARBA" id="ARBA00004123"/>
    </source>
</evidence>
<proteinExistence type="predicted"/>
<dbReference type="AlphaFoldDB" id="A0A2U1QI41"/>
<dbReference type="PANTHER" id="PTHR31221">
    <property type="entry name" value="WRKY TRANSCRIPTION FACTOR PROTEIN 1-RELATED"/>
    <property type="match status" value="1"/>
</dbReference>
<evidence type="ECO:0000256" key="6">
    <source>
        <dbReference type="ARBA" id="ARBA00023242"/>
    </source>
</evidence>
<evidence type="ECO:0000256" key="3">
    <source>
        <dbReference type="ARBA" id="ARBA00023015"/>
    </source>
</evidence>
<organism evidence="10 11">
    <name type="scientific">Artemisia annua</name>
    <name type="common">Sweet wormwood</name>
    <dbReference type="NCBI Taxonomy" id="35608"/>
    <lineage>
        <taxon>Eukaryota</taxon>
        <taxon>Viridiplantae</taxon>
        <taxon>Streptophyta</taxon>
        <taxon>Embryophyta</taxon>
        <taxon>Tracheophyta</taxon>
        <taxon>Spermatophyta</taxon>
        <taxon>Magnoliopsida</taxon>
        <taxon>eudicotyledons</taxon>
        <taxon>Gunneridae</taxon>
        <taxon>Pentapetalae</taxon>
        <taxon>asterids</taxon>
        <taxon>campanulids</taxon>
        <taxon>Asterales</taxon>
        <taxon>Asteraceae</taxon>
        <taxon>Asteroideae</taxon>
        <taxon>Anthemideae</taxon>
        <taxon>Artemisiinae</taxon>
        <taxon>Artemisia</taxon>
    </lineage>
</organism>
<evidence type="ECO:0000259" key="9">
    <source>
        <dbReference type="PROSITE" id="PS50811"/>
    </source>
</evidence>
<dbReference type="InterPro" id="IPR036576">
    <property type="entry name" value="WRKY_dom_sf"/>
</dbReference>
<evidence type="ECO:0000256" key="8">
    <source>
        <dbReference type="SAM" id="MobiDB-lite"/>
    </source>
</evidence>
<feature type="domain" description="WRKY" evidence="9">
    <location>
        <begin position="228"/>
        <end position="293"/>
    </location>
</feature>
<dbReference type="Gene3D" id="2.20.25.80">
    <property type="entry name" value="WRKY domain"/>
    <property type="match status" value="2"/>
</dbReference>
<dbReference type="GO" id="GO:0005634">
    <property type="term" value="C:nucleus"/>
    <property type="evidence" value="ECO:0007669"/>
    <property type="project" value="UniProtKB-SubCell"/>
</dbReference>
<accession>A0A2U1QI41</accession>
<keyword evidence="3" id="KW-0805">Transcription regulation</keyword>
<keyword evidence="2" id="KW-0677">Repeat</keyword>
<comment type="caution">
    <text evidence="10">The sequence shown here is derived from an EMBL/GenBank/DDBJ whole genome shotgun (WGS) entry which is preliminary data.</text>
</comment>
<keyword evidence="11" id="KW-1185">Reference proteome</keyword>
<dbReference type="InterPro" id="IPR003657">
    <property type="entry name" value="WRKY_dom"/>
</dbReference>
<evidence type="ECO:0000313" key="10">
    <source>
        <dbReference type="EMBL" id="PWA97690.1"/>
    </source>
</evidence>
<dbReference type="PANTHER" id="PTHR31221:SF125">
    <property type="entry name" value="WRKY TRANSCRIPTION FACTOR 1"/>
    <property type="match status" value="1"/>
</dbReference>
<keyword evidence="5" id="KW-0804">Transcription</keyword>
<evidence type="ECO:0000256" key="5">
    <source>
        <dbReference type="ARBA" id="ARBA00023163"/>
    </source>
</evidence>
<dbReference type="FunFam" id="2.20.25.80:FF:000006">
    <property type="entry name" value="WRKY transcription factor"/>
    <property type="match status" value="2"/>
</dbReference>
<feature type="coiled-coil region" evidence="7">
    <location>
        <begin position="515"/>
        <end position="598"/>
    </location>
</feature>
<dbReference type="Proteomes" id="UP000245207">
    <property type="component" value="Unassembled WGS sequence"/>
</dbReference>
<dbReference type="STRING" id="35608.A0A2U1QI41"/>
<dbReference type="InterPro" id="IPR044810">
    <property type="entry name" value="WRKY_plant"/>
</dbReference>